<dbReference type="InterPro" id="IPR050077">
    <property type="entry name" value="LexA_repressor"/>
</dbReference>
<dbReference type="AlphaFoldDB" id="A0A829HBS0"/>
<protein>
    <recommendedName>
        <fullName evidence="1">HTH cro/C1-type domain-containing protein</fullName>
    </recommendedName>
</protein>
<dbReference type="SUPFAM" id="SSF51306">
    <property type="entry name" value="LexA/Signal peptidase"/>
    <property type="match status" value="1"/>
</dbReference>
<accession>A0A829HBS0</accession>
<dbReference type="GO" id="GO:0003677">
    <property type="term" value="F:DNA binding"/>
    <property type="evidence" value="ECO:0007669"/>
    <property type="project" value="InterPro"/>
</dbReference>
<name>A0A829HBS0_9GAMM</name>
<dbReference type="Gene3D" id="1.10.260.40">
    <property type="entry name" value="lambda repressor-like DNA-binding domains"/>
    <property type="match status" value="1"/>
</dbReference>
<dbReference type="SUPFAM" id="SSF47413">
    <property type="entry name" value="lambda repressor-like DNA-binding domains"/>
    <property type="match status" value="1"/>
</dbReference>
<dbReference type="InterPro" id="IPR001387">
    <property type="entry name" value="Cro/C1-type_HTH"/>
</dbReference>
<dbReference type="InterPro" id="IPR039418">
    <property type="entry name" value="LexA-like"/>
</dbReference>
<comment type="caution">
    <text evidence="2">The sequence shown here is derived from an EMBL/GenBank/DDBJ whole genome shotgun (WGS) entry which is preliminary data.</text>
</comment>
<dbReference type="PROSITE" id="PS50943">
    <property type="entry name" value="HTH_CROC1"/>
    <property type="match status" value="1"/>
</dbReference>
<keyword evidence="3" id="KW-1185">Reference proteome</keyword>
<evidence type="ECO:0000313" key="3">
    <source>
        <dbReference type="Proteomes" id="UP000014523"/>
    </source>
</evidence>
<reference evidence="2 3" key="1">
    <citation type="submission" date="2013-06" db="EMBL/GenBank/DDBJ databases">
        <title>The Genome Sequence of Acinetobacter gyllenbergii CIP 110306.</title>
        <authorList>
            <consortium name="The Broad Institute Genome Sequencing Platform"/>
            <consortium name="The Broad Institute Genome Sequencing Center for Infectious Disease"/>
            <person name="Cerqueira G."/>
            <person name="Feldgarden M."/>
            <person name="Courvalin P."/>
            <person name="Perichon B."/>
            <person name="Grillot-Courvalin C."/>
            <person name="Clermont D."/>
            <person name="Rocha E."/>
            <person name="Yoon E.-J."/>
            <person name="Nemec A."/>
            <person name="Young S.K."/>
            <person name="Zeng Q."/>
            <person name="Gargeya S."/>
            <person name="Fitzgerald M."/>
            <person name="Abouelleil A."/>
            <person name="Alvarado L."/>
            <person name="Berlin A.M."/>
            <person name="Chapman S.B."/>
            <person name="Dewar J."/>
            <person name="Goldberg J."/>
            <person name="Griggs A."/>
            <person name="Gujja S."/>
            <person name="Hansen M."/>
            <person name="Howarth C."/>
            <person name="Imamovic A."/>
            <person name="Larimer J."/>
            <person name="McCowan C."/>
            <person name="Murphy C."/>
            <person name="Pearson M."/>
            <person name="Priest M."/>
            <person name="Roberts A."/>
            <person name="Saif S."/>
            <person name="Shea T."/>
            <person name="Sykes S."/>
            <person name="Wortman J."/>
            <person name="Nusbaum C."/>
            <person name="Birren B."/>
        </authorList>
    </citation>
    <scope>NUCLEOTIDE SEQUENCE [LARGE SCALE GENOMIC DNA]</scope>
    <source>
        <strain evidence="2 3">CIP 110306</strain>
    </source>
</reference>
<dbReference type="Gene3D" id="2.10.109.10">
    <property type="entry name" value="Umud Fragment, subunit A"/>
    <property type="match status" value="1"/>
</dbReference>
<organism evidence="2 3">
    <name type="scientific">Acinetobacter gyllenbergii CIP 110306 = MTCC 11365</name>
    <dbReference type="NCBI Taxonomy" id="1217657"/>
    <lineage>
        <taxon>Bacteria</taxon>
        <taxon>Pseudomonadati</taxon>
        <taxon>Pseudomonadota</taxon>
        <taxon>Gammaproteobacteria</taxon>
        <taxon>Moraxellales</taxon>
        <taxon>Moraxellaceae</taxon>
        <taxon>Acinetobacter</taxon>
    </lineage>
</organism>
<dbReference type="PANTHER" id="PTHR33516">
    <property type="entry name" value="LEXA REPRESSOR"/>
    <property type="match status" value="1"/>
</dbReference>
<sequence length="258" mass="28993">MQPNPLLKVEDNIQLKIELVQPKIQDKILPYVENGQVSMPQPKYLDFANRLKELMEKEGSTIKTVNQLKDTIGVTYEMARRYTLGTAKPREEKLQTLANSFNIDISYLDHGTSLETNISNPFPVAGRLVPVISWVQAGTWTCTEGVPAGTQFEEWLPPNPKCGKNGYGLEVVGESMLPDFRPSDKIYVNPDFQISDLKTGDLVIVACDGETEATFKKLIVESNGMYLEPLNPKWLEKIMELREGCKLVGKVVGLYRDV</sequence>
<evidence type="ECO:0000313" key="2">
    <source>
        <dbReference type="EMBL" id="EPF72583.1"/>
    </source>
</evidence>
<dbReference type="InterPro" id="IPR015927">
    <property type="entry name" value="Peptidase_S24_S26A/B/C"/>
</dbReference>
<dbReference type="Proteomes" id="UP000014523">
    <property type="component" value="Unassembled WGS sequence"/>
</dbReference>
<gene>
    <name evidence="2" type="ORF">F957_03719</name>
</gene>
<dbReference type="InterPro" id="IPR010982">
    <property type="entry name" value="Lambda_DNA-bd_dom_sf"/>
</dbReference>
<dbReference type="RefSeq" id="WP_016543015.1">
    <property type="nucleotide sequence ID" value="NZ_ASQH01000024.1"/>
</dbReference>
<dbReference type="Pfam" id="PF00717">
    <property type="entry name" value="Peptidase_S24"/>
    <property type="match status" value="1"/>
</dbReference>
<dbReference type="CDD" id="cd06529">
    <property type="entry name" value="S24_LexA-like"/>
    <property type="match status" value="1"/>
</dbReference>
<proteinExistence type="predicted"/>
<dbReference type="InterPro" id="IPR036286">
    <property type="entry name" value="LexA/Signal_pep-like_sf"/>
</dbReference>
<evidence type="ECO:0000259" key="1">
    <source>
        <dbReference type="PROSITE" id="PS50943"/>
    </source>
</evidence>
<dbReference type="EMBL" id="ATGG01000049">
    <property type="protein sequence ID" value="EPF72583.1"/>
    <property type="molecule type" value="Genomic_DNA"/>
</dbReference>
<dbReference type="PANTHER" id="PTHR33516:SF2">
    <property type="entry name" value="LEXA REPRESSOR-RELATED"/>
    <property type="match status" value="1"/>
</dbReference>
<feature type="domain" description="HTH cro/C1-type" evidence="1">
    <location>
        <begin position="72"/>
        <end position="108"/>
    </location>
</feature>